<evidence type="ECO:0000256" key="2">
    <source>
        <dbReference type="ARBA" id="ARBA00022630"/>
    </source>
</evidence>
<proteinExistence type="predicted"/>
<evidence type="ECO:0000256" key="3">
    <source>
        <dbReference type="ARBA" id="ARBA00022827"/>
    </source>
</evidence>
<dbReference type="AlphaFoldDB" id="M2X7I6"/>
<name>M2X7I6_GALSU</name>
<dbReference type="Gene3D" id="3.50.50.60">
    <property type="entry name" value="FAD/NAD(P)-binding domain"/>
    <property type="match status" value="3"/>
</dbReference>
<sequence length="459" mass="51707">MGRQPKKIVIVGGGIAATSCVDEVYKLQPSANIVLISSSPVVKKAFQKVQVTNRTFHFGVEEAQQQDIPLQVQLIIGTVKYVDFLAQRVTLESGTCYLYDKLCLCTGAIPKSIAPNNPRVLTLRDTTSLERLCNALRSCNRIAIVGNGGIALELVYALQGCEIYWIIRDTTIGTAFFDEETSEFLWEVFEDSTRKDSYTGATIDTVEPIESFQEDDFIKEPLGFSPGPNWLYYEQNSDDKGKPLSRLRGLLSAKKVNVLNNCHVLSVHCNHVDSKDIFDSNIQPNSWPISVQLSKYPHSLGCDWLISAVGVKPNTKFLQSTPLLLYPEEENEGIVVNCRMETNLENVYAAGDCCKVVDNECSKWWFQMRLWSQAFFMGKVAAHSLLETGEDYSMYFELFTHVTEFFGTKIVLLGRYNAEALGPDFEIITYQTPRDIDLSERKLIRIVLYKGRMYGAVLV</sequence>
<protein>
    <recommendedName>
        <fullName evidence="4">FAD/NAD(P)-binding domain-containing protein</fullName>
    </recommendedName>
</protein>
<dbReference type="OMA" id="MCENLIL"/>
<evidence type="ECO:0000313" key="5">
    <source>
        <dbReference type="EMBL" id="EME32490.1"/>
    </source>
</evidence>
<dbReference type="EMBL" id="KB454485">
    <property type="protein sequence ID" value="EME32490.1"/>
    <property type="molecule type" value="Genomic_DNA"/>
</dbReference>
<dbReference type="eggNOG" id="KOG2755">
    <property type="taxonomic scope" value="Eukaryota"/>
</dbReference>
<organism evidence="5 6">
    <name type="scientific">Galdieria sulphuraria</name>
    <name type="common">Red alga</name>
    <dbReference type="NCBI Taxonomy" id="130081"/>
    <lineage>
        <taxon>Eukaryota</taxon>
        <taxon>Rhodophyta</taxon>
        <taxon>Bangiophyceae</taxon>
        <taxon>Galdieriales</taxon>
        <taxon>Galdieriaceae</taxon>
        <taxon>Galdieria</taxon>
    </lineage>
</organism>
<dbReference type="PRINTS" id="PR00368">
    <property type="entry name" value="FADPNR"/>
</dbReference>
<dbReference type="InterPro" id="IPR050260">
    <property type="entry name" value="FAD-bd_OxRdtase"/>
</dbReference>
<keyword evidence="3" id="KW-0274">FAD</keyword>
<dbReference type="STRING" id="130081.M2X7I6"/>
<dbReference type="InterPro" id="IPR036188">
    <property type="entry name" value="FAD/NAD-bd_sf"/>
</dbReference>
<keyword evidence="6" id="KW-1185">Reference proteome</keyword>
<dbReference type="PANTHER" id="PTHR43429">
    <property type="entry name" value="PYRIDINE NUCLEOTIDE-DISULFIDE OXIDOREDUCTASE DOMAIN-CONTAINING"/>
    <property type="match status" value="1"/>
</dbReference>
<reference evidence="6" key="1">
    <citation type="journal article" date="2013" name="Science">
        <title>Gene transfer from bacteria and archaea facilitated evolution of an extremophilic eukaryote.</title>
        <authorList>
            <person name="Schonknecht G."/>
            <person name="Chen W.H."/>
            <person name="Ternes C.M."/>
            <person name="Barbier G.G."/>
            <person name="Shrestha R.P."/>
            <person name="Stanke M."/>
            <person name="Brautigam A."/>
            <person name="Baker B.J."/>
            <person name="Banfield J.F."/>
            <person name="Garavito R.M."/>
            <person name="Carr K."/>
            <person name="Wilkerson C."/>
            <person name="Rensing S.A."/>
            <person name="Gagneul D."/>
            <person name="Dickenson N.E."/>
            <person name="Oesterhelt C."/>
            <person name="Lercher M.J."/>
            <person name="Weber A.P."/>
        </authorList>
    </citation>
    <scope>NUCLEOTIDE SEQUENCE [LARGE SCALE GENOMIC DNA]</scope>
    <source>
        <strain evidence="6">074W</strain>
    </source>
</reference>
<keyword evidence="2" id="KW-0285">Flavoprotein</keyword>
<dbReference type="OrthoDB" id="202203at2759"/>
<dbReference type="RefSeq" id="XP_005709010.1">
    <property type="nucleotide sequence ID" value="XM_005708953.1"/>
</dbReference>
<feature type="domain" description="FAD/NAD(P)-binding" evidence="4">
    <location>
        <begin position="296"/>
        <end position="377"/>
    </location>
</feature>
<evidence type="ECO:0000313" key="6">
    <source>
        <dbReference type="Proteomes" id="UP000030680"/>
    </source>
</evidence>
<dbReference type="GO" id="GO:0016491">
    <property type="term" value="F:oxidoreductase activity"/>
    <property type="evidence" value="ECO:0007669"/>
    <property type="project" value="InterPro"/>
</dbReference>
<dbReference type="Proteomes" id="UP000030680">
    <property type="component" value="Unassembled WGS sequence"/>
</dbReference>
<dbReference type="GeneID" id="17091060"/>
<gene>
    <name evidence="5" type="ORF">Gasu_02650</name>
</gene>
<comment type="cofactor">
    <cofactor evidence="1">
        <name>FAD</name>
        <dbReference type="ChEBI" id="CHEBI:57692"/>
    </cofactor>
</comment>
<evidence type="ECO:0000256" key="1">
    <source>
        <dbReference type="ARBA" id="ARBA00001974"/>
    </source>
</evidence>
<dbReference type="SUPFAM" id="SSF51905">
    <property type="entry name" value="FAD/NAD(P)-binding domain"/>
    <property type="match status" value="2"/>
</dbReference>
<dbReference type="PROSITE" id="PS51257">
    <property type="entry name" value="PROKAR_LIPOPROTEIN"/>
    <property type="match status" value="1"/>
</dbReference>
<accession>M2X7I6</accession>
<dbReference type="PANTHER" id="PTHR43429:SF2">
    <property type="entry name" value="PYRIDINE NUCLEOTIDE-DISULFIDE OXIDOREDUCTASE DOMAIN-CONTAINING PROTEIN 1"/>
    <property type="match status" value="1"/>
</dbReference>
<feature type="domain" description="FAD/NAD(P)-binding" evidence="4">
    <location>
        <begin position="6"/>
        <end position="192"/>
    </location>
</feature>
<dbReference type="Gramene" id="EME32490">
    <property type="protein sequence ID" value="EME32490"/>
    <property type="gene ID" value="Gasu_02650"/>
</dbReference>
<dbReference type="Pfam" id="PF07992">
    <property type="entry name" value="Pyr_redox_2"/>
    <property type="match status" value="2"/>
</dbReference>
<evidence type="ECO:0000259" key="4">
    <source>
        <dbReference type="Pfam" id="PF07992"/>
    </source>
</evidence>
<dbReference type="InterPro" id="IPR023753">
    <property type="entry name" value="FAD/NAD-binding_dom"/>
</dbReference>
<dbReference type="KEGG" id="gsl:Gasu_02650"/>